<dbReference type="Proteomes" id="UP000799770">
    <property type="component" value="Unassembled WGS sequence"/>
</dbReference>
<evidence type="ECO:0000313" key="1">
    <source>
        <dbReference type="EMBL" id="KAF2116021.1"/>
    </source>
</evidence>
<dbReference type="AlphaFoldDB" id="A0A6A5ZC66"/>
<proteinExistence type="predicted"/>
<gene>
    <name evidence="1" type="ORF">BDV96DRAFT_658269</name>
</gene>
<organism evidence="1 2">
    <name type="scientific">Lophiotrema nucula</name>
    <dbReference type="NCBI Taxonomy" id="690887"/>
    <lineage>
        <taxon>Eukaryota</taxon>
        <taxon>Fungi</taxon>
        <taxon>Dikarya</taxon>
        <taxon>Ascomycota</taxon>
        <taxon>Pezizomycotina</taxon>
        <taxon>Dothideomycetes</taxon>
        <taxon>Pleosporomycetidae</taxon>
        <taxon>Pleosporales</taxon>
        <taxon>Lophiotremataceae</taxon>
        <taxon>Lophiotrema</taxon>
    </lineage>
</organism>
<dbReference type="EMBL" id="ML977321">
    <property type="protein sequence ID" value="KAF2116021.1"/>
    <property type="molecule type" value="Genomic_DNA"/>
</dbReference>
<keyword evidence="2" id="KW-1185">Reference proteome</keyword>
<accession>A0A6A5ZC66</accession>
<evidence type="ECO:0000313" key="2">
    <source>
        <dbReference type="Proteomes" id="UP000799770"/>
    </source>
</evidence>
<protein>
    <submittedName>
        <fullName evidence="1">Uncharacterized protein</fullName>
    </submittedName>
</protein>
<reference evidence="1" key="1">
    <citation type="journal article" date="2020" name="Stud. Mycol.">
        <title>101 Dothideomycetes genomes: a test case for predicting lifestyles and emergence of pathogens.</title>
        <authorList>
            <person name="Haridas S."/>
            <person name="Albert R."/>
            <person name="Binder M."/>
            <person name="Bloem J."/>
            <person name="Labutti K."/>
            <person name="Salamov A."/>
            <person name="Andreopoulos B."/>
            <person name="Baker S."/>
            <person name="Barry K."/>
            <person name="Bills G."/>
            <person name="Bluhm B."/>
            <person name="Cannon C."/>
            <person name="Castanera R."/>
            <person name="Culley D."/>
            <person name="Daum C."/>
            <person name="Ezra D."/>
            <person name="Gonzalez J."/>
            <person name="Henrissat B."/>
            <person name="Kuo A."/>
            <person name="Liang C."/>
            <person name="Lipzen A."/>
            <person name="Lutzoni F."/>
            <person name="Magnuson J."/>
            <person name="Mondo S."/>
            <person name="Nolan M."/>
            <person name="Ohm R."/>
            <person name="Pangilinan J."/>
            <person name="Park H.-J."/>
            <person name="Ramirez L."/>
            <person name="Alfaro M."/>
            <person name="Sun H."/>
            <person name="Tritt A."/>
            <person name="Yoshinaga Y."/>
            <person name="Zwiers L.-H."/>
            <person name="Turgeon B."/>
            <person name="Goodwin S."/>
            <person name="Spatafora J."/>
            <person name="Crous P."/>
            <person name="Grigoriev I."/>
        </authorList>
    </citation>
    <scope>NUCLEOTIDE SEQUENCE</scope>
    <source>
        <strain evidence="1">CBS 627.86</strain>
    </source>
</reference>
<sequence length="539" mass="61143">MLIVPPRNIPALSVRQCFSVSEPIPITEDDIEMPGRKEIKPAKLKSLLIQLRRNIADAQSKDDKLAAGKLLCETCKTVLQLHDFEPDKDERNIWSKAWRFPSVPHEALDRIASYCKVFAWAPTFRAAIKLLVKTFRSSMESEVKANLTCKGLGSSMRRIRGAKRIDQVLEFADFFITEQRCLEQKMEVVRQIQDAYEKTEVTDRSESTDTGLFDLVQWRQSHIRKAITEAIQSDETTLKNTNDTMLVFKLGLELNDREFLRTTLRSMAGDKDPALVVILLKSILEARESLPEEEVQQFCHDVISSAGKAPKGLCLSHMDSLKSILDLQLGKCSDTFLEYCKTVLTTDLHGSGTSDADAFTSVGEFLGKPHVSLLVPLLACMTNDMPWLIQFLSKAVKSDIWKASAITSRLLNEVLHPAIDRMEPLTQMHSDSWRKSADTVRDTNHGNKTVTKHELMVLIPLFKTQEWTQTLDRLTDRMSIFDKFAPEIFSEVFGQDKAQEFTKKRKAVDDAMSEKKKKSRVVLRGVAESRDSEVIESDM</sequence>
<name>A0A6A5ZC66_9PLEO</name>